<comment type="function">
    <text evidence="2">Participates in chromosomal partition during cell division. May act via the formation of a condensin-like complex containing Smc and ScpB that pull DNA away from mid-cell into both cell halves.</text>
</comment>
<organism evidence="3 4">
    <name type="scientific">Celerinatantimonas diazotrophica</name>
    <dbReference type="NCBI Taxonomy" id="412034"/>
    <lineage>
        <taxon>Bacteria</taxon>
        <taxon>Pseudomonadati</taxon>
        <taxon>Pseudomonadota</taxon>
        <taxon>Gammaproteobacteria</taxon>
        <taxon>Celerinatantimonadaceae</taxon>
        <taxon>Celerinatantimonas</taxon>
    </lineage>
</organism>
<dbReference type="InterPro" id="IPR003768">
    <property type="entry name" value="ScpA"/>
</dbReference>
<keyword evidence="2" id="KW-0131">Cell cycle</keyword>
<name>A0A4R1JAG8_9GAMM</name>
<dbReference type="RefSeq" id="WP_224054871.1">
    <property type="nucleotide sequence ID" value="NZ_OU594967.1"/>
</dbReference>
<comment type="caution">
    <text evidence="3">The sequence shown here is derived from an EMBL/GenBank/DDBJ whole genome shotgun (WGS) entry which is preliminary data.</text>
</comment>
<protein>
    <recommendedName>
        <fullName evidence="1 2">Segregation and condensation protein A</fullName>
    </recommendedName>
</protein>
<evidence type="ECO:0000256" key="1">
    <source>
        <dbReference type="ARBA" id="ARBA00044777"/>
    </source>
</evidence>
<evidence type="ECO:0000256" key="2">
    <source>
        <dbReference type="HAMAP-Rule" id="MF_01805"/>
    </source>
</evidence>
<dbReference type="Pfam" id="PF02616">
    <property type="entry name" value="SMC_ScpA"/>
    <property type="match status" value="1"/>
</dbReference>
<dbReference type="EMBL" id="SMGD01000014">
    <property type="protein sequence ID" value="TCK47530.1"/>
    <property type="molecule type" value="Genomic_DNA"/>
</dbReference>
<sequence>MTSSSVVDSQSIPKQLVLATVDGQPWLDIPDDLYIPPDALEVILERFEGPLDLLLYLIRRQKLNIVELPVVEITRQYMSYVSTMAVLKLELAAEYLVMAALLAEIKSRMLLPKPPSEDEEEQDPRAELIRRLQEYELYKNTAQKVDELPRIDRNIYLAKVAKSESMPTAVIHPDVDLAELIAAFAGVVERAQQFEHHEVSRQQLSTRERMSDILSVLKVGVLTDFQSFFIPEEGRMGVIVTFMAILELTKNRLIRCLQSQPLAPIQVTLYEQPSESDEEFN</sequence>
<gene>
    <name evidence="2" type="primary">scpA</name>
    <name evidence="3" type="ORF">EV690_2561</name>
</gene>
<keyword evidence="2" id="KW-0159">Chromosome partition</keyword>
<dbReference type="PANTHER" id="PTHR33969:SF2">
    <property type="entry name" value="SEGREGATION AND CONDENSATION PROTEIN A"/>
    <property type="match status" value="1"/>
</dbReference>
<dbReference type="GO" id="GO:0005737">
    <property type="term" value="C:cytoplasm"/>
    <property type="evidence" value="ECO:0007669"/>
    <property type="project" value="UniProtKB-SubCell"/>
</dbReference>
<keyword evidence="2" id="KW-0132">Cell division</keyword>
<reference evidence="3 4" key="1">
    <citation type="submission" date="2019-03" db="EMBL/GenBank/DDBJ databases">
        <title>Genomic Encyclopedia of Type Strains, Phase IV (KMG-IV): sequencing the most valuable type-strain genomes for metagenomic binning, comparative biology and taxonomic classification.</title>
        <authorList>
            <person name="Goeker M."/>
        </authorList>
    </citation>
    <scope>NUCLEOTIDE SEQUENCE [LARGE SCALE GENOMIC DNA]</scope>
    <source>
        <strain evidence="3 4">DSM 18577</strain>
    </source>
</reference>
<proteinExistence type="inferred from homology"/>
<keyword evidence="2" id="KW-0963">Cytoplasm</keyword>
<dbReference type="Proteomes" id="UP000295565">
    <property type="component" value="Unassembled WGS sequence"/>
</dbReference>
<keyword evidence="4" id="KW-1185">Reference proteome</keyword>
<accession>A0A4R1JAG8</accession>
<dbReference type="HAMAP" id="MF_01805">
    <property type="entry name" value="ScpA"/>
    <property type="match status" value="1"/>
</dbReference>
<dbReference type="AlphaFoldDB" id="A0A4R1JAG8"/>
<dbReference type="PANTHER" id="PTHR33969">
    <property type="entry name" value="SEGREGATION AND CONDENSATION PROTEIN A"/>
    <property type="match status" value="1"/>
</dbReference>
<dbReference type="GO" id="GO:0051301">
    <property type="term" value="P:cell division"/>
    <property type="evidence" value="ECO:0007669"/>
    <property type="project" value="UniProtKB-KW"/>
</dbReference>
<dbReference type="Gene3D" id="6.10.250.2410">
    <property type="match status" value="1"/>
</dbReference>
<comment type="similarity">
    <text evidence="2">Belongs to the ScpA family.</text>
</comment>
<evidence type="ECO:0000313" key="3">
    <source>
        <dbReference type="EMBL" id="TCK47530.1"/>
    </source>
</evidence>
<dbReference type="GO" id="GO:0006260">
    <property type="term" value="P:DNA replication"/>
    <property type="evidence" value="ECO:0007669"/>
    <property type="project" value="UniProtKB-UniRule"/>
</dbReference>
<comment type="subcellular location">
    <subcellularLocation>
        <location evidence="2">Cytoplasm</location>
    </subcellularLocation>
    <text evidence="2">Associated with two foci at the outer edges of the nucleoid region in young cells, and at four foci within both cell halves in older cells.</text>
</comment>
<evidence type="ECO:0000313" key="4">
    <source>
        <dbReference type="Proteomes" id="UP000295565"/>
    </source>
</evidence>
<dbReference type="GO" id="GO:0007059">
    <property type="term" value="P:chromosome segregation"/>
    <property type="evidence" value="ECO:0007669"/>
    <property type="project" value="UniProtKB-UniRule"/>
</dbReference>
<comment type="subunit">
    <text evidence="2">Component of a cohesin-like complex composed of ScpA, ScpB and the Smc homodimer, in which ScpA and ScpB bind to the head domain of Smc. The presence of the three proteins is required for the association of the complex with DNA.</text>
</comment>